<feature type="transmembrane region" description="Helical" evidence="6">
    <location>
        <begin position="286"/>
        <end position="319"/>
    </location>
</feature>
<feature type="transmembrane region" description="Helical" evidence="6">
    <location>
        <begin position="59"/>
        <end position="78"/>
    </location>
</feature>
<keyword evidence="4 6" id="KW-1133">Transmembrane helix</keyword>
<dbReference type="Pfam" id="PF01566">
    <property type="entry name" value="Nramp"/>
    <property type="match status" value="1"/>
</dbReference>
<evidence type="ECO:0000256" key="1">
    <source>
        <dbReference type="ARBA" id="ARBA00004141"/>
    </source>
</evidence>
<feature type="transmembrane region" description="Helical" evidence="6">
    <location>
        <begin position="133"/>
        <end position="152"/>
    </location>
</feature>
<keyword evidence="5 6" id="KW-0472">Membrane</keyword>
<feature type="transmembrane region" description="Helical" evidence="6">
    <location>
        <begin position="373"/>
        <end position="390"/>
    </location>
</feature>
<dbReference type="InterPro" id="IPR001046">
    <property type="entry name" value="NRAMP_fam"/>
</dbReference>
<accession>A0A6F8ZDM4</accession>
<feature type="transmembrane region" description="Helical" evidence="6">
    <location>
        <begin position="340"/>
        <end position="361"/>
    </location>
</feature>
<protein>
    <submittedName>
        <fullName evidence="7">Mn2+ and Fe2+ transporters of the NRAMP family</fullName>
    </submittedName>
</protein>
<reference evidence="7 8" key="1">
    <citation type="submission" date="2020-02" db="EMBL/GenBank/DDBJ databases">
        <authorList>
            <person name="Hogendoorn C."/>
        </authorList>
    </citation>
    <scope>NUCLEOTIDE SEQUENCE [LARGE SCALE GENOMIC DNA]</scope>
    <source>
        <strain evidence="7">R501</strain>
    </source>
</reference>
<keyword evidence="8" id="KW-1185">Reference proteome</keyword>
<dbReference type="GO" id="GO:0005886">
    <property type="term" value="C:plasma membrane"/>
    <property type="evidence" value="ECO:0007669"/>
    <property type="project" value="TreeGrafter"/>
</dbReference>
<dbReference type="GO" id="GO:0034755">
    <property type="term" value="P:iron ion transmembrane transport"/>
    <property type="evidence" value="ECO:0007669"/>
    <property type="project" value="TreeGrafter"/>
</dbReference>
<evidence type="ECO:0000256" key="4">
    <source>
        <dbReference type="ARBA" id="ARBA00022989"/>
    </source>
</evidence>
<evidence type="ECO:0000256" key="6">
    <source>
        <dbReference type="SAM" id="Phobius"/>
    </source>
</evidence>
<dbReference type="KEGG" id="hfv:R50_0288"/>
<sequence length="427" mass="44836">MGNESDYLYGTASRPAATHAAAWSGWRRWVRLLGPGVMVMLADTDAGSIITAAQSGAAWGYHLILPELLLIPILYVVQEMTVRLGMVTGRGHGELIRDHFGWGWALLSVATLFVAAAGALVTEFAGIRGVARLVGIPGWLAVATVVGVLGTVVLRGGYRQVERIGIAAGLLELAFVPAAFLARPSWAALGRALISLPWGRPGYLFLLAANVGAVIMPWMVFYQQGAVIDKGLTVHDLRTARWDTALGAVATQGIMVAVLVAVAATVGRHAAALSGVGQIAQALTPFLGPVGAVAVFGLGLLGAAVIAALVVSIAGAWGVTEVLGQPRSLNHRWHEAPLFYLLYILANLTGAALVFSGIPLVRLTLDVEVMNALLLPVVLGFLLALEARVLPARYRMRGAYRLAAWTASALVIGFGLLMAILTLAGRS</sequence>
<evidence type="ECO:0000256" key="5">
    <source>
        <dbReference type="ARBA" id="ARBA00023136"/>
    </source>
</evidence>
<dbReference type="Proteomes" id="UP000503399">
    <property type="component" value="Chromosome"/>
</dbReference>
<feature type="transmembrane region" description="Helical" evidence="6">
    <location>
        <begin position="402"/>
        <end position="424"/>
    </location>
</feature>
<name>A0A6F8ZDM4_9FIRM</name>
<evidence type="ECO:0000313" key="7">
    <source>
        <dbReference type="EMBL" id="CAB1127794.1"/>
    </source>
</evidence>
<keyword evidence="3 6" id="KW-0812">Transmembrane</keyword>
<keyword evidence="2" id="KW-0813">Transport</keyword>
<evidence type="ECO:0000313" key="8">
    <source>
        <dbReference type="Proteomes" id="UP000503399"/>
    </source>
</evidence>
<organism evidence="7 8">
    <name type="scientific">Candidatus Hydrogenisulfobacillus filiaventi</name>
    <dbReference type="NCBI Taxonomy" id="2707344"/>
    <lineage>
        <taxon>Bacteria</taxon>
        <taxon>Bacillati</taxon>
        <taxon>Bacillota</taxon>
        <taxon>Clostridia</taxon>
        <taxon>Eubacteriales</taxon>
        <taxon>Clostridiales Family XVII. Incertae Sedis</taxon>
        <taxon>Candidatus Hydrogenisulfobacillus</taxon>
    </lineage>
</organism>
<dbReference type="PANTHER" id="PTHR11706:SF33">
    <property type="entry name" value="NATURAL RESISTANCE-ASSOCIATED MACROPHAGE PROTEIN 2"/>
    <property type="match status" value="1"/>
</dbReference>
<dbReference type="GO" id="GO:0015086">
    <property type="term" value="F:cadmium ion transmembrane transporter activity"/>
    <property type="evidence" value="ECO:0007669"/>
    <property type="project" value="TreeGrafter"/>
</dbReference>
<feature type="transmembrane region" description="Helical" evidence="6">
    <location>
        <begin position="202"/>
        <end position="221"/>
    </location>
</feature>
<dbReference type="PANTHER" id="PTHR11706">
    <property type="entry name" value="SOLUTE CARRIER PROTEIN FAMILY 11 MEMBER"/>
    <property type="match status" value="1"/>
</dbReference>
<feature type="transmembrane region" description="Helical" evidence="6">
    <location>
        <begin position="242"/>
        <end position="266"/>
    </location>
</feature>
<evidence type="ECO:0000256" key="2">
    <source>
        <dbReference type="ARBA" id="ARBA00022448"/>
    </source>
</evidence>
<feature type="transmembrane region" description="Helical" evidence="6">
    <location>
        <begin position="164"/>
        <end position="182"/>
    </location>
</feature>
<evidence type="ECO:0000256" key="3">
    <source>
        <dbReference type="ARBA" id="ARBA00022692"/>
    </source>
</evidence>
<dbReference type="GO" id="GO:0005384">
    <property type="term" value="F:manganese ion transmembrane transporter activity"/>
    <property type="evidence" value="ECO:0007669"/>
    <property type="project" value="TreeGrafter"/>
</dbReference>
<dbReference type="AlphaFoldDB" id="A0A6F8ZDM4"/>
<comment type="subcellular location">
    <subcellularLocation>
        <location evidence="1">Membrane</location>
        <topology evidence="1">Multi-pass membrane protein</topology>
    </subcellularLocation>
</comment>
<proteinExistence type="predicted"/>
<feature type="transmembrane region" description="Helical" evidence="6">
    <location>
        <begin position="99"/>
        <end position="121"/>
    </location>
</feature>
<gene>
    <name evidence="7" type="ORF">R50_0288</name>
</gene>
<dbReference type="EMBL" id="LR778114">
    <property type="protein sequence ID" value="CAB1127794.1"/>
    <property type="molecule type" value="Genomic_DNA"/>
</dbReference>